<keyword evidence="5 7" id="KW-0472">Membrane</keyword>
<dbReference type="NCBIfam" id="TIGR02454">
    <property type="entry name" value="ECF_T_CbiQ"/>
    <property type="match status" value="1"/>
</dbReference>
<dbReference type="CDD" id="cd16914">
    <property type="entry name" value="EcfT"/>
    <property type="match status" value="1"/>
</dbReference>
<evidence type="ECO:0000256" key="5">
    <source>
        <dbReference type="ARBA" id="ARBA00023136"/>
    </source>
</evidence>
<dbReference type="KEGG" id="mlz:F6J85_02385"/>
<dbReference type="GO" id="GO:0043190">
    <property type="term" value="C:ATP-binding cassette (ABC) transporter complex"/>
    <property type="evidence" value="ECO:0007669"/>
    <property type="project" value="InterPro"/>
</dbReference>
<proteinExistence type="predicted"/>
<keyword evidence="9" id="KW-1185">Reference proteome</keyword>
<sequence length="244" mass="26616">MRRDVRGGVAAGPPGPPTPKRPLTVLLSDRSPRERPTWGDRVSPRRRLLALVAFAVIVVATPREWLWAFAMYGAIVVALLAAVRVPPATIARRMLIEVPFVVFAVLLPFIATGPRVRVWEVSLSVEGLWGAWGLLVKATLAVLASIVLISTTEPRRIVLALEQLRLPRQLTVIAAFMVRYLDLIVAESARMGIARTSRGFLARSPGSWRVLAVGIGALFARSHGRGERIHLAMLARGYDASTGP</sequence>
<dbReference type="EMBL" id="CP044232">
    <property type="protein sequence ID" value="QEW02058.1"/>
    <property type="molecule type" value="Genomic_DNA"/>
</dbReference>
<evidence type="ECO:0000256" key="3">
    <source>
        <dbReference type="ARBA" id="ARBA00022692"/>
    </source>
</evidence>
<feature type="transmembrane region" description="Helical" evidence="7">
    <location>
        <begin position="95"/>
        <end position="116"/>
    </location>
</feature>
<evidence type="ECO:0000313" key="9">
    <source>
        <dbReference type="Proteomes" id="UP000325516"/>
    </source>
</evidence>
<evidence type="ECO:0000256" key="7">
    <source>
        <dbReference type="SAM" id="Phobius"/>
    </source>
</evidence>
<feature type="transmembrane region" description="Helical" evidence="7">
    <location>
        <begin position="128"/>
        <end position="149"/>
    </location>
</feature>
<keyword evidence="3 7" id="KW-0812">Transmembrane</keyword>
<evidence type="ECO:0000256" key="1">
    <source>
        <dbReference type="ARBA" id="ARBA00004651"/>
    </source>
</evidence>
<evidence type="ECO:0000256" key="4">
    <source>
        <dbReference type="ARBA" id="ARBA00022989"/>
    </source>
</evidence>
<dbReference type="AlphaFoldDB" id="A0A5J6L0P2"/>
<evidence type="ECO:0000313" key="8">
    <source>
        <dbReference type="EMBL" id="QEW02058.1"/>
    </source>
</evidence>
<dbReference type="PANTHER" id="PTHR34857:SF2">
    <property type="entry name" value="SLL0384 PROTEIN"/>
    <property type="match status" value="1"/>
</dbReference>
<feature type="region of interest" description="Disordered" evidence="6">
    <location>
        <begin position="1"/>
        <end position="24"/>
    </location>
</feature>
<dbReference type="InterPro" id="IPR012809">
    <property type="entry name" value="ECF_CbiQ"/>
</dbReference>
<dbReference type="Proteomes" id="UP000325516">
    <property type="component" value="Chromosome"/>
</dbReference>
<organism evidence="8 9">
    <name type="scientific">Microbacterium lushaniae</name>
    <dbReference type="NCBI Taxonomy" id="2614639"/>
    <lineage>
        <taxon>Bacteria</taxon>
        <taxon>Bacillati</taxon>
        <taxon>Actinomycetota</taxon>
        <taxon>Actinomycetes</taxon>
        <taxon>Micrococcales</taxon>
        <taxon>Microbacteriaceae</taxon>
        <taxon>Microbacterium</taxon>
    </lineage>
</organism>
<evidence type="ECO:0000256" key="6">
    <source>
        <dbReference type="SAM" id="MobiDB-lite"/>
    </source>
</evidence>
<feature type="transmembrane region" description="Helical" evidence="7">
    <location>
        <begin position="66"/>
        <end position="83"/>
    </location>
</feature>
<feature type="transmembrane region" description="Helical" evidence="7">
    <location>
        <begin position="44"/>
        <end position="60"/>
    </location>
</feature>
<accession>A0A5J6L0P2</accession>
<protein>
    <submittedName>
        <fullName evidence="8">Cobalt ECF transporter T component CbiQ</fullName>
    </submittedName>
</protein>
<name>A0A5J6L0P2_9MICO</name>
<dbReference type="Pfam" id="PF02361">
    <property type="entry name" value="CbiQ"/>
    <property type="match status" value="1"/>
</dbReference>
<gene>
    <name evidence="8" type="primary">cbiQ</name>
    <name evidence="8" type="ORF">F6J85_02385</name>
</gene>
<keyword evidence="2" id="KW-1003">Cell membrane</keyword>
<keyword evidence="4 7" id="KW-1133">Transmembrane helix</keyword>
<reference evidence="9" key="1">
    <citation type="submission" date="2019-09" db="EMBL/GenBank/DDBJ databases">
        <title>Mumia zhuanghuii sp. nov. isolated from the intestinal contents of plateau pika (Ochotona curzoniae) in the Qinghai-Tibet plateau of China.</title>
        <authorList>
            <person name="Tian Z."/>
        </authorList>
    </citation>
    <scope>NUCLEOTIDE SEQUENCE [LARGE SCALE GENOMIC DNA]</scope>
    <source>
        <strain evidence="9">L-031</strain>
    </source>
</reference>
<comment type="subcellular location">
    <subcellularLocation>
        <location evidence="1">Cell membrane</location>
        <topology evidence="1">Multi-pass membrane protein</topology>
    </subcellularLocation>
</comment>
<dbReference type="PANTHER" id="PTHR34857">
    <property type="entry name" value="SLL0384 PROTEIN"/>
    <property type="match status" value="1"/>
</dbReference>
<dbReference type="GO" id="GO:0006824">
    <property type="term" value="P:cobalt ion transport"/>
    <property type="evidence" value="ECO:0007669"/>
    <property type="project" value="InterPro"/>
</dbReference>
<evidence type="ECO:0000256" key="2">
    <source>
        <dbReference type="ARBA" id="ARBA00022475"/>
    </source>
</evidence>
<dbReference type="InterPro" id="IPR003339">
    <property type="entry name" value="ABC/ECF_trnsptr_transmembrane"/>
</dbReference>
<dbReference type="InterPro" id="IPR051611">
    <property type="entry name" value="ECF_transporter_component"/>
</dbReference>